<comment type="function">
    <text evidence="9">Ferredoxins are iron-sulfur proteins that transfer electrons in a wide variety of metabolic reactions.</text>
</comment>
<sequence>MAASLVAAPSGRYPFAIGRLPNRNARFQPAPDVRFPSPVPIGRFQPARFPPGGRSRLRVWAAYKVTLVTPEGEKVLSVPEDSYILDAAEEQGVELPYSCKSGACSSCAGMVKLGEVDQRDQTFLTDLQVKQGYVLTCVAYPVSDLVIQTHQEEKLY</sequence>
<dbReference type="OMA" id="IAQNNAR"/>
<dbReference type="PANTHER" id="PTHR43112:SF3">
    <property type="entry name" value="FERREDOXIN-2, CHLOROPLASTIC"/>
    <property type="match status" value="1"/>
</dbReference>
<keyword evidence="3 9" id="KW-0813">Transport</keyword>
<dbReference type="GO" id="GO:0046872">
    <property type="term" value="F:metal ion binding"/>
    <property type="evidence" value="ECO:0007669"/>
    <property type="project" value="UniProtKB-KW"/>
</dbReference>
<dbReference type="KEGG" id="smo:SELMODRAFT_138298"/>
<reference evidence="11 12" key="1">
    <citation type="journal article" date="2011" name="Science">
        <title>The Selaginella genome identifies genetic changes associated with the evolution of vascular plants.</title>
        <authorList>
            <person name="Banks J.A."/>
            <person name="Nishiyama T."/>
            <person name="Hasebe M."/>
            <person name="Bowman J.L."/>
            <person name="Gribskov M."/>
            <person name="dePamphilis C."/>
            <person name="Albert V.A."/>
            <person name="Aono N."/>
            <person name="Aoyama T."/>
            <person name="Ambrose B.A."/>
            <person name="Ashton N.W."/>
            <person name="Axtell M.J."/>
            <person name="Barker E."/>
            <person name="Barker M.S."/>
            <person name="Bennetzen J.L."/>
            <person name="Bonawitz N.D."/>
            <person name="Chapple C."/>
            <person name="Cheng C."/>
            <person name="Correa L.G."/>
            <person name="Dacre M."/>
            <person name="DeBarry J."/>
            <person name="Dreyer I."/>
            <person name="Elias M."/>
            <person name="Engstrom E.M."/>
            <person name="Estelle M."/>
            <person name="Feng L."/>
            <person name="Finet C."/>
            <person name="Floyd S.K."/>
            <person name="Frommer W.B."/>
            <person name="Fujita T."/>
            <person name="Gramzow L."/>
            <person name="Gutensohn M."/>
            <person name="Harholt J."/>
            <person name="Hattori M."/>
            <person name="Heyl A."/>
            <person name="Hirai T."/>
            <person name="Hiwatashi Y."/>
            <person name="Ishikawa M."/>
            <person name="Iwata M."/>
            <person name="Karol K.G."/>
            <person name="Koehler B."/>
            <person name="Kolukisaoglu U."/>
            <person name="Kubo M."/>
            <person name="Kurata T."/>
            <person name="Lalonde S."/>
            <person name="Li K."/>
            <person name="Li Y."/>
            <person name="Litt A."/>
            <person name="Lyons E."/>
            <person name="Manning G."/>
            <person name="Maruyama T."/>
            <person name="Michael T.P."/>
            <person name="Mikami K."/>
            <person name="Miyazaki S."/>
            <person name="Morinaga S."/>
            <person name="Murata T."/>
            <person name="Mueller-Roeber B."/>
            <person name="Nelson D.R."/>
            <person name="Obara M."/>
            <person name="Oguri Y."/>
            <person name="Olmstead R.G."/>
            <person name="Onodera N."/>
            <person name="Petersen B.L."/>
            <person name="Pils B."/>
            <person name="Prigge M."/>
            <person name="Rensing S.A."/>
            <person name="Riano-Pachon D.M."/>
            <person name="Roberts A.W."/>
            <person name="Sato Y."/>
            <person name="Scheller H.V."/>
            <person name="Schulz B."/>
            <person name="Schulz C."/>
            <person name="Shakirov E.V."/>
            <person name="Shibagaki N."/>
            <person name="Shinohara N."/>
            <person name="Shippen D.E."/>
            <person name="Soerensen I."/>
            <person name="Sotooka R."/>
            <person name="Sugimoto N."/>
            <person name="Sugita M."/>
            <person name="Sumikawa N."/>
            <person name="Tanurdzic M."/>
            <person name="Theissen G."/>
            <person name="Ulvskov P."/>
            <person name="Wakazuki S."/>
            <person name="Weng J.K."/>
            <person name="Willats W.W."/>
            <person name="Wipf D."/>
            <person name="Wolf P.G."/>
            <person name="Yang L."/>
            <person name="Zimmer A.D."/>
            <person name="Zhu Q."/>
            <person name="Mitros T."/>
            <person name="Hellsten U."/>
            <person name="Loque D."/>
            <person name="Otillar R."/>
            <person name="Salamov A."/>
            <person name="Schmutz J."/>
            <person name="Shapiro H."/>
            <person name="Lindquist E."/>
            <person name="Lucas S."/>
            <person name="Rokhsar D."/>
            <person name="Grigoriev I.V."/>
        </authorList>
    </citation>
    <scope>NUCLEOTIDE SEQUENCE [LARGE SCALE GENOMIC DNA]</scope>
</reference>
<evidence type="ECO:0000256" key="8">
    <source>
        <dbReference type="ARBA" id="ARBA00023014"/>
    </source>
</evidence>
<proteinExistence type="inferred from homology"/>
<dbReference type="HOGENOM" id="CLU_082632_1_1_1"/>
<keyword evidence="4 9" id="KW-0001">2Fe-2S</keyword>
<dbReference type="Gramene" id="EFJ04760">
    <property type="protein sequence ID" value="EFJ04760"/>
    <property type="gene ID" value="SELMODRAFT_138298"/>
</dbReference>
<dbReference type="NCBIfam" id="TIGR02008">
    <property type="entry name" value="fdx_plant"/>
    <property type="match status" value="1"/>
</dbReference>
<keyword evidence="7 9" id="KW-0408">Iron</keyword>
<dbReference type="GO" id="GO:0022900">
    <property type="term" value="P:electron transport chain"/>
    <property type="evidence" value="ECO:0007669"/>
    <property type="project" value="InterPro"/>
</dbReference>
<evidence type="ECO:0000313" key="11">
    <source>
        <dbReference type="EMBL" id="EFJ04760.1"/>
    </source>
</evidence>
<dbReference type="FunFam" id="3.10.20.30:FF:000014">
    <property type="entry name" value="Ferredoxin"/>
    <property type="match status" value="1"/>
</dbReference>
<dbReference type="PANTHER" id="PTHR43112">
    <property type="entry name" value="FERREDOXIN"/>
    <property type="match status" value="1"/>
</dbReference>
<comment type="similarity">
    <text evidence="2 9">Belongs to the 2Fe2S plant-type ferredoxin family.</text>
</comment>
<dbReference type="InterPro" id="IPR012675">
    <property type="entry name" value="Beta-grasp_dom_sf"/>
</dbReference>
<evidence type="ECO:0000313" key="12">
    <source>
        <dbReference type="Proteomes" id="UP000001514"/>
    </source>
</evidence>
<dbReference type="GO" id="GO:0051537">
    <property type="term" value="F:2 iron, 2 sulfur cluster binding"/>
    <property type="evidence" value="ECO:0007669"/>
    <property type="project" value="UniProtKB-KW"/>
</dbReference>
<dbReference type="PROSITE" id="PS00197">
    <property type="entry name" value="2FE2S_FER_1"/>
    <property type="match status" value="1"/>
</dbReference>
<dbReference type="GO" id="GO:0009507">
    <property type="term" value="C:chloroplast"/>
    <property type="evidence" value="ECO:0007669"/>
    <property type="project" value="UniProtKB-SubCell"/>
</dbReference>
<dbReference type="InterPro" id="IPR010241">
    <property type="entry name" value="Fd_pln"/>
</dbReference>
<evidence type="ECO:0000256" key="3">
    <source>
        <dbReference type="ARBA" id="ARBA00022448"/>
    </source>
</evidence>
<dbReference type="SUPFAM" id="SSF54292">
    <property type="entry name" value="2Fe-2S ferredoxin-like"/>
    <property type="match status" value="1"/>
</dbReference>
<dbReference type="GO" id="GO:0009055">
    <property type="term" value="F:electron transfer activity"/>
    <property type="evidence" value="ECO:0007669"/>
    <property type="project" value="InterPro"/>
</dbReference>
<evidence type="ECO:0000256" key="1">
    <source>
        <dbReference type="ARBA" id="ARBA00004229"/>
    </source>
</evidence>
<keyword evidence="12" id="KW-1185">Reference proteome</keyword>
<dbReference type="STRING" id="88036.D8TF06"/>
<keyword evidence="5 9" id="KW-0479">Metal-binding</keyword>
<gene>
    <name evidence="11" type="ORF">SELMODRAFT_138298</name>
</gene>
<accession>D8TF06</accession>
<dbReference type="Proteomes" id="UP000001514">
    <property type="component" value="Unassembled WGS sequence"/>
</dbReference>
<name>D8TF06_SELML</name>
<keyword evidence="9" id="KW-0150">Chloroplast</keyword>
<evidence type="ECO:0000256" key="6">
    <source>
        <dbReference type="ARBA" id="ARBA00022982"/>
    </source>
</evidence>
<comment type="cofactor">
    <cofactor evidence="9">
        <name>[2Fe-2S] cluster</name>
        <dbReference type="ChEBI" id="CHEBI:190135"/>
    </cofactor>
    <text evidence="9">Binds 1 [2Fe-2S] cluster.</text>
</comment>
<dbReference type="eggNOG" id="ENOG502S3RJ">
    <property type="taxonomic scope" value="Eukaryota"/>
</dbReference>
<keyword evidence="8 9" id="KW-0411">Iron-sulfur</keyword>
<evidence type="ECO:0000256" key="2">
    <source>
        <dbReference type="ARBA" id="ARBA00007874"/>
    </source>
</evidence>
<dbReference type="EMBL" id="GL377754">
    <property type="protein sequence ID" value="EFJ04760.1"/>
    <property type="molecule type" value="Genomic_DNA"/>
</dbReference>
<dbReference type="InterPro" id="IPR006058">
    <property type="entry name" value="2Fe2S_fd_BS"/>
</dbReference>
<evidence type="ECO:0000256" key="7">
    <source>
        <dbReference type="ARBA" id="ARBA00023004"/>
    </source>
</evidence>
<dbReference type="InterPro" id="IPR001041">
    <property type="entry name" value="2Fe-2S_ferredoxin-type"/>
</dbReference>
<dbReference type="PROSITE" id="PS51085">
    <property type="entry name" value="2FE2S_FER_2"/>
    <property type="match status" value="1"/>
</dbReference>
<evidence type="ECO:0000256" key="4">
    <source>
        <dbReference type="ARBA" id="ARBA00022714"/>
    </source>
</evidence>
<dbReference type="Pfam" id="PF00111">
    <property type="entry name" value="Fer2"/>
    <property type="match status" value="1"/>
</dbReference>
<dbReference type="OrthoDB" id="1912055at2759"/>
<organism evidence="12">
    <name type="scientific">Selaginella moellendorffii</name>
    <name type="common">Spikemoss</name>
    <dbReference type="NCBI Taxonomy" id="88036"/>
    <lineage>
        <taxon>Eukaryota</taxon>
        <taxon>Viridiplantae</taxon>
        <taxon>Streptophyta</taxon>
        <taxon>Embryophyta</taxon>
        <taxon>Tracheophyta</taxon>
        <taxon>Lycopodiopsida</taxon>
        <taxon>Selaginellales</taxon>
        <taxon>Selaginellaceae</taxon>
        <taxon>Selaginella</taxon>
    </lineage>
</organism>
<dbReference type="InParanoid" id="D8TF06"/>
<dbReference type="CDD" id="cd00207">
    <property type="entry name" value="fer2"/>
    <property type="match status" value="1"/>
</dbReference>
<evidence type="ECO:0000256" key="5">
    <source>
        <dbReference type="ARBA" id="ARBA00022723"/>
    </source>
</evidence>
<dbReference type="InterPro" id="IPR036010">
    <property type="entry name" value="2Fe-2S_ferredoxin-like_sf"/>
</dbReference>
<keyword evidence="9" id="KW-0934">Plastid</keyword>
<comment type="subcellular location">
    <subcellularLocation>
        <location evidence="1 9">Plastid</location>
        <location evidence="1 9">Chloroplast</location>
    </subcellularLocation>
</comment>
<evidence type="ECO:0000256" key="9">
    <source>
        <dbReference type="RuleBase" id="RU364001"/>
    </source>
</evidence>
<evidence type="ECO:0000259" key="10">
    <source>
        <dbReference type="PROSITE" id="PS51085"/>
    </source>
</evidence>
<protein>
    <recommendedName>
        <fullName evidence="9">Ferredoxin</fullName>
    </recommendedName>
</protein>
<dbReference type="Gene3D" id="3.10.20.30">
    <property type="match status" value="1"/>
</dbReference>
<dbReference type="AlphaFoldDB" id="D8TF06"/>
<feature type="domain" description="2Fe-2S ferredoxin-type" evidence="10">
    <location>
        <begin position="63"/>
        <end position="153"/>
    </location>
</feature>
<keyword evidence="6 9" id="KW-0249">Electron transport</keyword>